<dbReference type="AlphaFoldDB" id="A0A1X0D5M1"/>
<feature type="compositionally biased region" description="Low complexity" evidence="1">
    <location>
        <begin position="199"/>
        <end position="224"/>
    </location>
</feature>
<evidence type="ECO:0000256" key="2">
    <source>
        <dbReference type="SAM" id="SignalP"/>
    </source>
</evidence>
<proteinExistence type="predicted"/>
<feature type="compositionally biased region" description="Low complexity" evidence="1">
    <location>
        <begin position="132"/>
        <end position="147"/>
    </location>
</feature>
<comment type="caution">
    <text evidence="3">The sequence shown here is derived from an EMBL/GenBank/DDBJ whole genome shotgun (WGS) entry which is preliminary data.</text>
</comment>
<feature type="chain" id="PRO_5043949347" evidence="2">
    <location>
        <begin position="21"/>
        <end position="224"/>
    </location>
</feature>
<evidence type="ECO:0000256" key="1">
    <source>
        <dbReference type="SAM" id="MobiDB-lite"/>
    </source>
</evidence>
<sequence length="224" mass="21679">MASRAMTVRRCLLTAYPAVAVLTGAWLGLAALAGADPGDAMTPPGDPAPAATDADPAPAAAVVPQKVPEIANPVYGSGQYGSGPLGTLRDLWHQAHDPYGMNQSEATVGAAAPPAGAGPAPALPPGYVSINAPGSETASTASTTGGPALPPGYYSLDGPPPPGYEYRQPGGSAKLGGVDASEASGRGAEGKPEPPAIQPGEPAASTTGTAPASGTAAPDTPAAQ</sequence>
<dbReference type="Proteomes" id="UP000192801">
    <property type="component" value="Unassembled WGS sequence"/>
</dbReference>
<evidence type="ECO:0000313" key="3">
    <source>
        <dbReference type="EMBL" id="ORA67711.1"/>
    </source>
</evidence>
<accession>A0A1X0D5M1</accession>
<gene>
    <name evidence="3" type="ORF">BST26_15515</name>
</gene>
<feature type="region of interest" description="Disordered" evidence="1">
    <location>
        <begin position="127"/>
        <end position="224"/>
    </location>
</feature>
<evidence type="ECO:0000313" key="4">
    <source>
        <dbReference type="Proteomes" id="UP000192801"/>
    </source>
</evidence>
<keyword evidence="4" id="KW-1185">Reference proteome</keyword>
<protein>
    <submittedName>
        <fullName evidence="3">Uncharacterized protein</fullName>
    </submittedName>
</protein>
<dbReference type="EMBL" id="MVHS01000041">
    <property type="protein sequence ID" value="ORA67711.1"/>
    <property type="molecule type" value="Genomic_DNA"/>
</dbReference>
<name>A0A1X0D5M1_9MYCO</name>
<dbReference type="STRING" id="444597.BST26_15515"/>
<keyword evidence="2" id="KW-0732">Signal</keyword>
<feature type="region of interest" description="Disordered" evidence="1">
    <location>
        <begin position="38"/>
        <end position="58"/>
    </location>
</feature>
<organism evidence="3 4">
    <name type="scientific">Mycolicibacterium insubricum</name>
    <dbReference type="NCBI Taxonomy" id="444597"/>
    <lineage>
        <taxon>Bacteria</taxon>
        <taxon>Bacillati</taxon>
        <taxon>Actinomycetota</taxon>
        <taxon>Actinomycetes</taxon>
        <taxon>Mycobacteriales</taxon>
        <taxon>Mycobacteriaceae</taxon>
        <taxon>Mycolicibacterium</taxon>
    </lineage>
</organism>
<feature type="signal peptide" evidence="2">
    <location>
        <begin position="1"/>
        <end position="20"/>
    </location>
</feature>
<reference evidence="3 4" key="1">
    <citation type="submission" date="2016-12" db="EMBL/GenBank/DDBJ databases">
        <title>The new phylogeny of genus Mycobacterium.</title>
        <authorList>
            <person name="Tortoli E."/>
            <person name="Trovato A."/>
            <person name="Cirillo D.M."/>
        </authorList>
    </citation>
    <scope>NUCLEOTIDE SEQUENCE [LARGE SCALE GENOMIC DNA]</scope>
    <source>
        <strain evidence="3 4">DSM 45130</strain>
    </source>
</reference>